<feature type="region of interest" description="Disordered" evidence="1">
    <location>
        <begin position="52"/>
        <end position="93"/>
    </location>
</feature>
<comment type="caution">
    <text evidence="2">The sequence shown here is derived from an EMBL/GenBank/DDBJ whole genome shotgun (WGS) entry which is preliminary data.</text>
</comment>
<reference evidence="3" key="1">
    <citation type="journal article" date="2019" name="Int. J. Syst. Evol. Microbiol.">
        <title>The Global Catalogue of Microorganisms (GCM) 10K type strain sequencing project: providing services to taxonomists for standard genome sequencing and annotation.</title>
        <authorList>
            <consortium name="The Broad Institute Genomics Platform"/>
            <consortium name="The Broad Institute Genome Sequencing Center for Infectious Disease"/>
            <person name="Wu L."/>
            <person name="Ma J."/>
        </authorList>
    </citation>
    <scope>NUCLEOTIDE SEQUENCE [LARGE SCALE GENOMIC DNA]</scope>
    <source>
        <strain evidence="3">JCM 18961</strain>
    </source>
</reference>
<feature type="region of interest" description="Disordered" evidence="1">
    <location>
        <begin position="110"/>
        <end position="134"/>
    </location>
</feature>
<gene>
    <name evidence="2" type="ORF">GCM10025782_12390</name>
</gene>
<sequence length="134" mass="14757">MPPSLPPVRGPTALWFPPLYSTNTPAGTPFRNQTSYFWMFLQVTMVVQSGGQITAARRERGQRRPPSPPPGLDTGRTRLPGTSGGARAFPQPAFAGHETAYLLSRWSVVGKDQEHPRGRNEAPLRRWGPPQGAR</sequence>
<evidence type="ECO:0000313" key="3">
    <source>
        <dbReference type="Proteomes" id="UP001500556"/>
    </source>
</evidence>
<protein>
    <submittedName>
        <fullName evidence="2">Uncharacterized protein</fullName>
    </submittedName>
</protein>
<feature type="compositionally biased region" description="Basic and acidic residues" evidence="1">
    <location>
        <begin position="111"/>
        <end position="124"/>
    </location>
</feature>
<evidence type="ECO:0000256" key="1">
    <source>
        <dbReference type="SAM" id="MobiDB-lite"/>
    </source>
</evidence>
<dbReference type="EMBL" id="BAABLO010000004">
    <property type="protein sequence ID" value="GAA4716876.1"/>
    <property type="molecule type" value="Genomic_DNA"/>
</dbReference>
<evidence type="ECO:0000313" key="2">
    <source>
        <dbReference type="EMBL" id="GAA4716876.1"/>
    </source>
</evidence>
<accession>A0ABP8XXS4</accession>
<name>A0ABP8XXS4_9MICO</name>
<keyword evidence="3" id="KW-1185">Reference proteome</keyword>
<dbReference type="Proteomes" id="UP001500556">
    <property type="component" value="Unassembled WGS sequence"/>
</dbReference>
<proteinExistence type="predicted"/>
<organism evidence="2 3">
    <name type="scientific">Pedococcus ginsenosidimutans</name>
    <dbReference type="NCBI Taxonomy" id="490570"/>
    <lineage>
        <taxon>Bacteria</taxon>
        <taxon>Bacillati</taxon>
        <taxon>Actinomycetota</taxon>
        <taxon>Actinomycetes</taxon>
        <taxon>Micrococcales</taxon>
        <taxon>Intrasporangiaceae</taxon>
        <taxon>Pedococcus</taxon>
    </lineage>
</organism>